<reference evidence="1" key="1">
    <citation type="submission" date="2014-11" db="EMBL/GenBank/DDBJ databases">
        <authorList>
            <person name="Amaro Gonzalez C."/>
        </authorList>
    </citation>
    <scope>NUCLEOTIDE SEQUENCE</scope>
</reference>
<dbReference type="EMBL" id="GBXM01025110">
    <property type="protein sequence ID" value="JAH83467.1"/>
    <property type="molecule type" value="Transcribed_RNA"/>
</dbReference>
<protein>
    <submittedName>
        <fullName evidence="1">Uncharacterized protein</fullName>
    </submittedName>
</protein>
<sequence>MSGICAIFKLLTLCKWFFCCHFLSTISVYAVRIR</sequence>
<dbReference type="AlphaFoldDB" id="A0A0E9VZF2"/>
<name>A0A0E9VZF2_ANGAN</name>
<reference evidence="1" key="2">
    <citation type="journal article" date="2015" name="Fish Shellfish Immunol.">
        <title>Early steps in the European eel (Anguilla anguilla)-Vibrio vulnificus interaction in the gills: Role of the RtxA13 toxin.</title>
        <authorList>
            <person name="Callol A."/>
            <person name="Pajuelo D."/>
            <person name="Ebbesson L."/>
            <person name="Teles M."/>
            <person name="MacKenzie S."/>
            <person name="Amaro C."/>
        </authorList>
    </citation>
    <scope>NUCLEOTIDE SEQUENCE</scope>
</reference>
<accession>A0A0E9VZF2</accession>
<evidence type="ECO:0000313" key="1">
    <source>
        <dbReference type="EMBL" id="JAH83467.1"/>
    </source>
</evidence>
<organism evidence="1">
    <name type="scientific">Anguilla anguilla</name>
    <name type="common">European freshwater eel</name>
    <name type="synonym">Muraena anguilla</name>
    <dbReference type="NCBI Taxonomy" id="7936"/>
    <lineage>
        <taxon>Eukaryota</taxon>
        <taxon>Metazoa</taxon>
        <taxon>Chordata</taxon>
        <taxon>Craniata</taxon>
        <taxon>Vertebrata</taxon>
        <taxon>Euteleostomi</taxon>
        <taxon>Actinopterygii</taxon>
        <taxon>Neopterygii</taxon>
        <taxon>Teleostei</taxon>
        <taxon>Anguilliformes</taxon>
        <taxon>Anguillidae</taxon>
        <taxon>Anguilla</taxon>
    </lineage>
</organism>
<proteinExistence type="predicted"/>